<name>A0A9P7YVQ7_9HELO</name>
<proteinExistence type="predicted"/>
<keyword evidence="2" id="KW-1185">Reference proteome</keyword>
<sequence length="204" mass="23733">MCRMLVDPHRNPVRVQFYEAQIEYHNIPIHKRHLQRKLKEHTKGGRRYKMAFVKKQVSDKNRAERVTYGTEHRGKSIRKYWSCITFTDEAHIDPSSQAVGYILREGGTRYGDENIMKRLPRTGLARYSGSMSLRAISKGNSISKSYGRNWRTRPKSAILGGRRSRNRCVRCSKSSPATPLRYTDRIPQYTCRNTSTTEENEGIH</sequence>
<evidence type="ECO:0000313" key="1">
    <source>
        <dbReference type="EMBL" id="KAG9239988.1"/>
    </source>
</evidence>
<dbReference type="AlphaFoldDB" id="A0A9P7YVQ7"/>
<accession>A0A9P7YVQ7</accession>
<comment type="caution">
    <text evidence="1">The sequence shown here is derived from an EMBL/GenBank/DDBJ whole genome shotgun (WGS) entry which is preliminary data.</text>
</comment>
<dbReference type="OrthoDB" id="3558968at2759"/>
<dbReference type="Proteomes" id="UP000887226">
    <property type="component" value="Unassembled WGS sequence"/>
</dbReference>
<dbReference type="EMBL" id="MU254660">
    <property type="protein sequence ID" value="KAG9239988.1"/>
    <property type="molecule type" value="Genomic_DNA"/>
</dbReference>
<evidence type="ECO:0000313" key="2">
    <source>
        <dbReference type="Proteomes" id="UP000887226"/>
    </source>
</evidence>
<protein>
    <submittedName>
        <fullName evidence="1">Uncharacterized protein</fullName>
    </submittedName>
</protein>
<gene>
    <name evidence="1" type="ORF">BJ878DRAFT_331560</name>
</gene>
<reference evidence="1" key="1">
    <citation type="journal article" date="2021" name="IMA Fungus">
        <title>Genomic characterization of three marine fungi, including Emericellopsis atlantica sp. nov. with signatures of a generalist lifestyle and marine biomass degradation.</title>
        <authorList>
            <person name="Hagestad O.C."/>
            <person name="Hou L."/>
            <person name="Andersen J.H."/>
            <person name="Hansen E.H."/>
            <person name="Altermark B."/>
            <person name="Li C."/>
            <person name="Kuhnert E."/>
            <person name="Cox R.J."/>
            <person name="Crous P.W."/>
            <person name="Spatafora J.W."/>
            <person name="Lail K."/>
            <person name="Amirebrahimi M."/>
            <person name="Lipzen A."/>
            <person name="Pangilinan J."/>
            <person name="Andreopoulos W."/>
            <person name="Hayes R.D."/>
            <person name="Ng V."/>
            <person name="Grigoriev I.V."/>
            <person name="Jackson S.A."/>
            <person name="Sutton T.D.S."/>
            <person name="Dobson A.D.W."/>
            <person name="Rama T."/>
        </authorList>
    </citation>
    <scope>NUCLEOTIDE SEQUENCE</scope>
    <source>
        <strain evidence="1">TRa3180A</strain>
    </source>
</reference>
<organism evidence="1 2">
    <name type="scientific">Calycina marina</name>
    <dbReference type="NCBI Taxonomy" id="1763456"/>
    <lineage>
        <taxon>Eukaryota</taxon>
        <taxon>Fungi</taxon>
        <taxon>Dikarya</taxon>
        <taxon>Ascomycota</taxon>
        <taxon>Pezizomycotina</taxon>
        <taxon>Leotiomycetes</taxon>
        <taxon>Helotiales</taxon>
        <taxon>Pezizellaceae</taxon>
        <taxon>Calycina</taxon>
    </lineage>
</organism>